<dbReference type="AlphaFoldDB" id="A0AAV1IH89"/>
<comment type="caution">
    <text evidence="2">The sequence shown here is derived from an EMBL/GenBank/DDBJ whole genome shotgun (WGS) entry which is preliminary data.</text>
</comment>
<accession>A0AAV1IH89</accession>
<dbReference type="PANTHER" id="PTHR15131">
    <property type="entry name" value="SMALL NUCLEAR RNA ACTIVATING COMPLEX, POLYPEPTIDE 1"/>
    <property type="match status" value="1"/>
</dbReference>
<feature type="region of interest" description="Disordered" evidence="1">
    <location>
        <begin position="136"/>
        <end position="174"/>
    </location>
</feature>
<feature type="region of interest" description="Disordered" evidence="1">
    <location>
        <begin position="432"/>
        <end position="467"/>
    </location>
</feature>
<dbReference type="InterPro" id="IPR019188">
    <property type="entry name" value="SNAPC1"/>
</dbReference>
<reference evidence="2 3" key="1">
    <citation type="submission" date="2023-10" db="EMBL/GenBank/DDBJ databases">
        <authorList>
            <person name="Maclean D."/>
            <person name="Macfadyen A."/>
        </authorList>
    </citation>
    <scope>NUCLEOTIDE SEQUENCE [LARGE SCALE GENOMIC DNA]</scope>
</reference>
<dbReference type="GO" id="GO:0042795">
    <property type="term" value="P:snRNA transcription by RNA polymerase II"/>
    <property type="evidence" value="ECO:0007669"/>
    <property type="project" value="TreeGrafter"/>
</dbReference>
<dbReference type="GO" id="GO:0043565">
    <property type="term" value="F:sequence-specific DNA binding"/>
    <property type="evidence" value="ECO:0007669"/>
    <property type="project" value="TreeGrafter"/>
</dbReference>
<feature type="compositionally biased region" description="Low complexity" evidence="1">
    <location>
        <begin position="93"/>
        <end position="108"/>
    </location>
</feature>
<feature type="compositionally biased region" description="Basic and acidic residues" evidence="1">
    <location>
        <begin position="145"/>
        <end position="159"/>
    </location>
</feature>
<feature type="compositionally biased region" description="Basic and acidic residues" evidence="1">
    <location>
        <begin position="634"/>
        <end position="643"/>
    </location>
</feature>
<protein>
    <submittedName>
        <fullName evidence="2">Uncharacterized protein</fullName>
    </submittedName>
</protein>
<sequence length="763" mass="82864">MVRAAEPQELDVQALLRLFLRRVDAGAPAGYATFRECWQQMQFSFVYEGCKERVFSQDFIAWLLAAACDHLWTPLLGVARGTGETDGHRDSSRAAPQPAQQPSQGAMPPSCPVLPEPKPLAPTTRVTVDGRHAEGAVHHTQHGHSRQELGIHPPPERHAAAAADSAPGQSIESNQIGHGHLEQMLLAEEAHPEQQDAAAARLAPGHLDESSLLAMLMEIDDMHLLEPDRNILEALSPADRPAEGPTQLDGAAAEERPSFALQAGALYTIYTIHKTQPAYKGMRVRAYIPVTSLQAISDLLLEARRRQVRDIPAIIKCLVREDAFVCGGVRRPPAGRQVIRDGPARMAQVDMSERSAMQPMTMRHLAKTQLALRELKHVQLLCDSYSKAQHSVFAAGDPADMPPSIADLSMGERFKELARKITLDVHEVLAGNGTRESKRKKRADQKAPQADAAAAEEQDSEGRVVRRRTVRKIQPEVQAELSGLDLGGLPQSAKEVELRRAQEHTEIRARQRLWAERGARALAAAEDMPDELGHSGRHPEAAPVQLQEGDGSARQRTLRVIADVFGDDSKGDSSYGGSSRDEPSREAVQQTLVQPAEGPTHEPVNGSDMVYSVPGDLPGKGLGNGKVGSALGKAMKDTGEEAQHNSTRGVEAQGAGKASKTPVALKGKQKPVGTVLEGEMTRPAKRKGHGRAAAKCAEEACENEQPIGTSGRVAESTQEMRRPRTRQQKRIRVQSDAVDWKAYANSLDVRLAEAEALLADDDK</sequence>
<evidence type="ECO:0000313" key="2">
    <source>
        <dbReference type="EMBL" id="CAK0785359.1"/>
    </source>
</evidence>
<feature type="compositionally biased region" description="Basic and acidic residues" evidence="1">
    <location>
        <begin position="83"/>
        <end position="92"/>
    </location>
</feature>
<dbReference type="PANTHER" id="PTHR15131:SF3">
    <property type="entry name" value="SNRNA-ACTIVATING PROTEIN COMPLEX SUBUNIT 1"/>
    <property type="match status" value="1"/>
</dbReference>
<feature type="region of interest" description="Disordered" evidence="1">
    <location>
        <begin position="82"/>
        <end position="124"/>
    </location>
</feature>
<dbReference type="GO" id="GO:0042796">
    <property type="term" value="P:snRNA transcription by RNA polymerase III"/>
    <property type="evidence" value="ECO:0007669"/>
    <property type="project" value="TreeGrafter"/>
</dbReference>
<dbReference type="Pfam" id="PF09808">
    <property type="entry name" value="SNAPC1"/>
    <property type="match status" value="2"/>
</dbReference>
<dbReference type="EMBL" id="CAUYUE010000012">
    <property type="protein sequence ID" value="CAK0785359.1"/>
    <property type="molecule type" value="Genomic_DNA"/>
</dbReference>
<name>A0AAV1IH89_9CHLO</name>
<dbReference type="GO" id="GO:0019185">
    <property type="term" value="C:snRNA-activating protein complex"/>
    <property type="evidence" value="ECO:0007669"/>
    <property type="project" value="TreeGrafter"/>
</dbReference>
<proteinExistence type="predicted"/>
<feature type="region of interest" description="Disordered" evidence="1">
    <location>
        <begin position="529"/>
        <end position="730"/>
    </location>
</feature>
<feature type="compositionally biased region" description="Pro residues" evidence="1">
    <location>
        <begin position="109"/>
        <end position="120"/>
    </location>
</feature>
<organism evidence="2 3">
    <name type="scientific">Coccomyxa viridis</name>
    <dbReference type="NCBI Taxonomy" id="1274662"/>
    <lineage>
        <taxon>Eukaryota</taxon>
        <taxon>Viridiplantae</taxon>
        <taxon>Chlorophyta</taxon>
        <taxon>core chlorophytes</taxon>
        <taxon>Trebouxiophyceae</taxon>
        <taxon>Trebouxiophyceae incertae sedis</taxon>
        <taxon>Coccomyxaceae</taxon>
        <taxon>Coccomyxa</taxon>
    </lineage>
</organism>
<gene>
    <name evidence="2" type="ORF">CVIRNUC_008566</name>
</gene>
<evidence type="ECO:0000256" key="1">
    <source>
        <dbReference type="SAM" id="MobiDB-lite"/>
    </source>
</evidence>
<evidence type="ECO:0000313" key="3">
    <source>
        <dbReference type="Proteomes" id="UP001314263"/>
    </source>
</evidence>
<dbReference type="Proteomes" id="UP001314263">
    <property type="component" value="Unassembled WGS sequence"/>
</dbReference>
<feature type="compositionally biased region" description="Basic residues" evidence="1">
    <location>
        <begin position="683"/>
        <end position="692"/>
    </location>
</feature>
<keyword evidence="3" id="KW-1185">Reference proteome</keyword>
<feature type="compositionally biased region" description="Basic and acidic residues" evidence="1">
    <location>
        <begin position="531"/>
        <end position="540"/>
    </location>
</feature>